<reference evidence="2" key="2">
    <citation type="submission" date="2021-02" db="EMBL/GenBank/DDBJ databases">
        <title>Aspergillus chevalieri M1 genome sequence.</title>
        <authorList>
            <person name="Kadooka C."/>
            <person name="Mori K."/>
            <person name="Futagami T."/>
        </authorList>
    </citation>
    <scope>NUCLEOTIDE SEQUENCE</scope>
    <source>
        <strain evidence="2">M1</strain>
    </source>
</reference>
<keyword evidence="3" id="KW-1185">Reference proteome</keyword>
<dbReference type="AlphaFoldDB" id="A0A7R7VPD7"/>
<dbReference type="RefSeq" id="XP_043136853.1">
    <property type="nucleotide sequence ID" value="XM_043279145.1"/>
</dbReference>
<gene>
    <name evidence="2" type="ORF">ACHE_40895A</name>
</gene>
<dbReference type="KEGG" id="ache:ACHE_40895A"/>
<evidence type="ECO:0008006" key="4">
    <source>
        <dbReference type="Google" id="ProtNLM"/>
    </source>
</evidence>
<feature type="signal peptide" evidence="1">
    <location>
        <begin position="1"/>
        <end position="19"/>
    </location>
</feature>
<accession>A0A7R7VPD7</accession>
<dbReference type="EMBL" id="AP024419">
    <property type="protein sequence ID" value="BCR88331.1"/>
    <property type="molecule type" value="Genomic_DNA"/>
</dbReference>
<evidence type="ECO:0000256" key="1">
    <source>
        <dbReference type="SAM" id="SignalP"/>
    </source>
</evidence>
<protein>
    <recommendedName>
        <fullName evidence="4">CN hydrolase domain-containing protein</fullName>
    </recommendedName>
</protein>
<organism evidence="2 3">
    <name type="scientific">Aspergillus chevalieri</name>
    <name type="common">Eurotium chevalieri</name>
    <dbReference type="NCBI Taxonomy" id="182096"/>
    <lineage>
        <taxon>Eukaryota</taxon>
        <taxon>Fungi</taxon>
        <taxon>Dikarya</taxon>
        <taxon>Ascomycota</taxon>
        <taxon>Pezizomycotina</taxon>
        <taxon>Eurotiomycetes</taxon>
        <taxon>Eurotiomycetidae</taxon>
        <taxon>Eurotiales</taxon>
        <taxon>Aspergillaceae</taxon>
        <taxon>Aspergillus</taxon>
        <taxon>Aspergillus subgen. Aspergillus</taxon>
    </lineage>
</organism>
<reference evidence="2" key="1">
    <citation type="submission" date="2021-01" db="EMBL/GenBank/DDBJ databases">
        <authorList>
            <consortium name="Aspergillus chevalieri M1 genome sequencing consortium"/>
            <person name="Kazuki M."/>
            <person name="Futagami T."/>
        </authorList>
    </citation>
    <scope>NUCLEOTIDE SEQUENCE</scope>
    <source>
        <strain evidence="2">M1</strain>
    </source>
</reference>
<name>A0A7R7VPD7_ASPCH</name>
<evidence type="ECO:0000313" key="2">
    <source>
        <dbReference type="EMBL" id="BCR88331.1"/>
    </source>
</evidence>
<dbReference type="GeneID" id="66982690"/>
<proteinExistence type="predicted"/>
<sequence>MFFSKVVVAATSSAGLVAAVSNSTATATSRNITVSMVRSAPPSWPSPLLNYDWTDSVLNICETVEAGISLIKKAAQDGARIITFLNCSFQGEMSYQHPDYFTS</sequence>
<dbReference type="Proteomes" id="UP000637239">
    <property type="component" value="Chromosome 4"/>
</dbReference>
<feature type="chain" id="PRO_5030671578" description="CN hydrolase domain-containing protein" evidence="1">
    <location>
        <begin position="20"/>
        <end position="103"/>
    </location>
</feature>
<evidence type="ECO:0000313" key="3">
    <source>
        <dbReference type="Proteomes" id="UP000637239"/>
    </source>
</evidence>
<keyword evidence="1" id="KW-0732">Signal</keyword>